<keyword evidence="1" id="KW-1133">Transmembrane helix</keyword>
<keyword evidence="1" id="KW-0472">Membrane</keyword>
<keyword evidence="3" id="KW-1185">Reference proteome</keyword>
<dbReference type="EMBL" id="FOAP01000005">
    <property type="protein sequence ID" value="SEL26065.1"/>
    <property type="molecule type" value="Genomic_DNA"/>
</dbReference>
<sequence length="182" mass="19382">MKSFSHSPRGMVLVIAMIVVVLITLLVAGAISFTGTERAAAEVQTQADTMSTCAVAARNLFVSRMRPLAPASVEFVRMDDEIILDKENNIGIRISTDHFSGSATHAVSDAGTPGTEILAVENINKTRAGALADRTQIMGIDNAPGRTAYSETYRITALCSELLDAGEVGAQREIEFLVKVGL</sequence>
<protein>
    <submittedName>
        <fullName evidence="2">Uncharacterized protein</fullName>
    </submittedName>
</protein>
<evidence type="ECO:0000313" key="3">
    <source>
        <dbReference type="Proteomes" id="UP000182719"/>
    </source>
</evidence>
<evidence type="ECO:0000256" key="1">
    <source>
        <dbReference type="SAM" id="Phobius"/>
    </source>
</evidence>
<organism evidence="2 3">
    <name type="scientific">Stigmatella aurantiaca</name>
    <dbReference type="NCBI Taxonomy" id="41"/>
    <lineage>
        <taxon>Bacteria</taxon>
        <taxon>Pseudomonadati</taxon>
        <taxon>Myxococcota</taxon>
        <taxon>Myxococcia</taxon>
        <taxon>Myxococcales</taxon>
        <taxon>Cystobacterineae</taxon>
        <taxon>Archangiaceae</taxon>
        <taxon>Stigmatella</taxon>
    </lineage>
</organism>
<dbReference type="Proteomes" id="UP000182719">
    <property type="component" value="Unassembled WGS sequence"/>
</dbReference>
<feature type="transmembrane region" description="Helical" evidence="1">
    <location>
        <begin position="12"/>
        <end position="33"/>
    </location>
</feature>
<gene>
    <name evidence="2" type="ORF">SAMN05444354_10546</name>
</gene>
<name>A0A1H7NST9_STIAU</name>
<dbReference type="AlphaFoldDB" id="A0A1H7NST9"/>
<reference evidence="3" key="1">
    <citation type="submission" date="2016-10" db="EMBL/GenBank/DDBJ databases">
        <authorList>
            <person name="Varghese N."/>
            <person name="Submissions S."/>
        </authorList>
    </citation>
    <scope>NUCLEOTIDE SEQUENCE [LARGE SCALE GENOMIC DNA]</scope>
    <source>
        <strain evidence="3">DSM 17044</strain>
    </source>
</reference>
<accession>A0A1H7NST9</accession>
<dbReference type="RefSeq" id="WP_075006392.1">
    <property type="nucleotide sequence ID" value="NZ_FOAP01000005.1"/>
</dbReference>
<evidence type="ECO:0000313" key="2">
    <source>
        <dbReference type="EMBL" id="SEL26065.1"/>
    </source>
</evidence>
<keyword evidence="1" id="KW-0812">Transmembrane</keyword>
<proteinExistence type="predicted"/>